<dbReference type="EC" id="3.4.21.-" evidence="8"/>
<dbReference type="RefSeq" id="WP_268609306.1">
    <property type="nucleotide sequence ID" value="NZ_CP113797.1"/>
</dbReference>
<feature type="region of interest" description="Disordered" evidence="9">
    <location>
        <begin position="373"/>
        <end position="401"/>
    </location>
</feature>
<dbReference type="GO" id="GO:0004519">
    <property type="term" value="F:endonuclease activity"/>
    <property type="evidence" value="ECO:0007669"/>
    <property type="project" value="UniProtKB-KW"/>
</dbReference>
<protein>
    <recommendedName>
        <fullName evidence="8">Serine protease</fullName>
        <ecNumber evidence="8">3.4.21.-</ecNumber>
    </recommendedName>
</protein>
<dbReference type="AlphaFoldDB" id="A0A9E8ZAY7"/>
<feature type="compositionally biased region" description="Polar residues" evidence="9">
    <location>
        <begin position="386"/>
        <end position="401"/>
    </location>
</feature>
<keyword evidence="5 8" id="KW-0378">Hydrolase</keyword>
<dbReference type="InterPro" id="IPR008256">
    <property type="entry name" value="Peptidase_S1B"/>
</dbReference>
<accession>A0A9E8ZAY7</accession>
<feature type="region of interest" description="Disordered" evidence="9">
    <location>
        <begin position="420"/>
        <end position="450"/>
    </location>
</feature>
<dbReference type="Pfam" id="PF13365">
    <property type="entry name" value="Trypsin_2"/>
    <property type="match status" value="1"/>
</dbReference>
<evidence type="ECO:0000256" key="4">
    <source>
        <dbReference type="ARBA" id="ARBA00022729"/>
    </source>
</evidence>
<evidence type="ECO:0000256" key="1">
    <source>
        <dbReference type="ARBA" id="ARBA00008764"/>
    </source>
</evidence>
<feature type="active site" description="Charge relay system" evidence="7">
    <location>
        <position position="181"/>
    </location>
</feature>
<sequence>MKIDMQLRETIAETEARYAKRQTDRLQHQRKLNAGEFLQADDPERVKKRLQRLGVERSAAARLVEGLSVPLPPTEMPLSLERIFFKNDLMRINYLERGTRAARAVGRIWIQSSQGQLIGYATGFMVSPQLLLTNHHVLPTRESAYGQVEFNYQDGIDGQPLQSVRLKLNPDAFFLADKSLDYALVAVQTEPHCPSLKQFGWHRLIEDEGKVIIGEYVSIIQHPGGEPKQVALRENQLVDVLPEFLHYQTDTAVGSSGSPVFNDQWEVVAVHHSGVPKRDRQGRILTINGDVWTDEQGEQKIAWLANEGTRVRCIIQHIKQQRLSRFAKPLRDQLFEAMPDSRHFDSDSDSESNSNLISKLKSDLLSYSIPNSMSISRSIDPDDTDSASGSDRSTPMVSSDGTVTWTIPIQVSIRLGQPTMQLSGETPLPTPSTSFTSDIQSNPSVHSSETQSDELEAALAEFQEATQRTYYDEAQDAQHCDRYYGRLLRQIESLEPDELYRKLSDRLRQTHTTSLVYKPNKQLYPWVDLHPDLKLRSIYSGQPFEPEAFIREDFRIDQLRSLRTQELQRKESTLSPEQYQQALELLEASLPYNCEHVVPQSWFGKAEPMRGDLHHLFACEVTCNSFRSNYPYFDFDQFQERDSIRAECGKLSSDRFEPRRGKGAVARATLYFLLRYPGKISKTRSEYTQERLETLIEWHMTYPPNDYEKHRNAAIFERQGNRNPLIDFPEWAECIDFSLGVE</sequence>
<dbReference type="EMBL" id="CP113797">
    <property type="protein sequence ID" value="WAL59511.1"/>
    <property type="molecule type" value="Genomic_DNA"/>
</dbReference>
<evidence type="ECO:0000256" key="7">
    <source>
        <dbReference type="PIRSR" id="PIRSR608256-1"/>
    </source>
</evidence>
<evidence type="ECO:0000313" key="10">
    <source>
        <dbReference type="EMBL" id="WAL59511.1"/>
    </source>
</evidence>
<feature type="active site" description="Charge relay system" evidence="7">
    <location>
        <position position="136"/>
    </location>
</feature>
<dbReference type="InterPro" id="IPR043504">
    <property type="entry name" value="Peptidase_S1_PA_chymotrypsin"/>
</dbReference>
<proteinExistence type="inferred from homology"/>
<dbReference type="Pfam" id="PF04231">
    <property type="entry name" value="Endonuclease_1"/>
    <property type="match status" value="1"/>
</dbReference>
<dbReference type="SUPFAM" id="SSF50494">
    <property type="entry name" value="Trypsin-like serine proteases"/>
    <property type="match status" value="1"/>
</dbReference>
<evidence type="ECO:0000256" key="5">
    <source>
        <dbReference type="ARBA" id="ARBA00022801"/>
    </source>
</evidence>
<dbReference type="PRINTS" id="PR00839">
    <property type="entry name" value="V8PROTEASE"/>
</dbReference>
<dbReference type="InterPro" id="IPR044925">
    <property type="entry name" value="His-Me_finger_sf"/>
</dbReference>
<dbReference type="GO" id="GO:0006508">
    <property type="term" value="P:proteolysis"/>
    <property type="evidence" value="ECO:0007669"/>
    <property type="project" value="UniProtKB-KW"/>
</dbReference>
<comment type="similarity">
    <text evidence="1 8">Belongs to the peptidase S1B family.</text>
</comment>
<evidence type="ECO:0000256" key="9">
    <source>
        <dbReference type="SAM" id="MobiDB-lite"/>
    </source>
</evidence>
<dbReference type="Proteomes" id="UP001163152">
    <property type="component" value="Chromosome"/>
</dbReference>
<dbReference type="PANTHER" id="PTHR33607:SF2">
    <property type="entry name" value="ENDONUCLEASE-1"/>
    <property type="match status" value="1"/>
</dbReference>
<feature type="compositionally biased region" description="Polar residues" evidence="9">
    <location>
        <begin position="438"/>
        <end position="450"/>
    </location>
</feature>
<gene>
    <name evidence="10" type="ORF">OXH18_20405</name>
</gene>
<name>A0A9E8ZAY7_9CYAN</name>
<keyword evidence="4" id="KW-0732">Signal</keyword>
<dbReference type="KEGG" id="tsin:OXH18_20405"/>
<evidence type="ECO:0000256" key="3">
    <source>
        <dbReference type="ARBA" id="ARBA00022722"/>
    </source>
</evidence>
<keyword evidence="10" id="KW-0255">Endonuclease</keyword>
<dbReference type="InterPro" id="IPR007346">
    <property type="entry name" value="Endonuclease-I"/>
</dbReference>
<dbReference type="PANTHER" id="PTHR33607">
    <property type="entry name" value="ENDONUCLEASE-1"/>
    <property type="match status" value="1"/>
</dbReference>
<evidence type="ECO:0000256" key="2">
    <source>
        <dbReference type="ARBA" id="ARBA00022670"/>
    </source>
</evidence>
<organism evidence="10 11">
    <name type="scientific">Thermocoleostomius sinensis A174</name>
    <dbReference type="NCBI Taxonomy" id="2016057"/>
    <lineage>
        <taxon>Bacteria</taxon>
        <taxon>Bacillati</taxon>
        <taxon>Cyanobacteriota</taxon>
        <taxon>Cyanophyceae</taxon>
        <taxon>Oculatellales</taxon>
        <taxon>Oculatellaceae</taxon>
        <taxon>Thermocoleostomius</taxon>
    </lineage>
</organism>
<dbReference type="Gene3D" id="2.40.10.10">
    <property type="entry name" value="Trypsin-like serine proteases"/>
    <property type="match status" value="2"/>
</dbReference>
<keyword evidence="2 8" id="KW-0645">Protease</keyword>
<dbReference type="InterPro" id="IPR009003">
    <property type="entry name" value="Peptidase_S1_PA"/>
</dbReference>
<evidence type="ECO:0000256" key="8">
    <source>
        <dbReference type="RuleBase" id="RU004296"/>
    </source>
</evidence>
<keyword evidence="11" id="KW-1185">Reference proteome</keyword>
<keyword evidence="3" id="KW-0540">Nuclease</keyword>
<keyword evidence="6 8" id="KW-0720">Serine protease</keyword>
<evidence type="ECO:0000313" key="11">
    <source>
        <dbReference type="Proteomes" id="UP001163152"/>
    </source>
</evidence>
<evidence type="ECO:0000256" key="6">
    <source>
        <dbReference type="ARBA" id="ARBA00022825"/>
    </source>
</evidence>
<feature type="active site" description="Charge relay system" evidence="7">
    <location>
        <position position="256"/>
    </location>
</feature>
<dbReference type="SUPFAM" id="SSF54060">
    <property type="entry name" value="His-Me finger endonucleases"/>
    <property type="match status" value="1"/>
</dbReference>
<dbReference type="GO" id="GO:0008236">
    <property type="term" value="F:serine-type peptidase activity"/>
    <property type="evidence" value="ECO:0007669"/>
    <property type="project" value="UniProtKB-KW"/>
</dbReference>
<reference evidence="10" key="1">
    <citation type="submission" date="2022-12" db="EMBL/GenBank/DDBJ databases">
        <title>Polyphasic identification of a Novel Hot-Spring Cyanobacterium Ocullathermofonsia sinensis gen nov. sp. nov. and Genomic Insights on its Adaptations to the Thermal Habitat.</title>
        <authorList>
            <person name="Daroch M."/>
            <person name="Tang J."/>
            <person name="Jiang Y."/>
        </authorList>
    </citation>
    <scope>NUCLEOTIDE SEQUENCE</scope>
    <source>
        <strain evidence="10">PKUAC-SCTA174</strain>
    </source>
</reference>